<sequence>MCVKTDQDKVKVGRLDWSDTTASLKTDVKQRLRCNSNKTENVTTTDVICQTEIIVKCHYDYNLSHINFDSRHSIKLKPSIKVRTRINLETSVTLFDYAVKE</sequence>
<gene>
    <name evidence="1" type="ORF">SFRICE_025083</name>
</gene>
<evidence type="ECO:0000313" key="1">
    <source>
        <dbReference type="EMBL" id="SOQ43685.1"/>
    </source>
</evidence>
<name>A0A2H1VS69_SPOFR</name>
<accession>A0A2H1VS69</accession>
<organism evidence="1">
    <name type="scientific">Spodoptera frugiperda</name>
    <name type="common">Fall armyworm</name>
    <dbReference type="NCBI Taxonomy" id="7108"/>
    <lineage>
        <taxon>Eukaryota</taxon>
        <taxon>Metazoa</taxon>
        <taxon>Ecdysozoa</taxon>
        <taxon>Arthropoda</taxon>
        <taxon>Hexapoda</taxon>
        <taxon>Insecta</taxon>
        <taxon>Pterygota</taxon>
        <taxon>Neoptera</taxon>
        <taxon>Endopterygota</taxon>
        <taxon>Lepidoptera</taxon>
        <taxon>Glossata</taxon>
        <taxon>Ditrysia</taxon>
        <taxon>Noctuoidea</taxon>
        <taxon>Noctuidae</taxon>
        <taxon>Amphipyrinae</taxon>
        <taxon>Spodoptera</taxon>
    </lineage>
</organism>
<dbReference type="AlphaFoldDB" id="A0A2H1VS69"/>
<reference evidence="1" key="1">
    <citation type="submission" date="2016-07" db="EMBL/GenBank/DDBJ databases">
        <authorList>
            <person name="Bretaudeau A."/>
        </authorList>
    </citation>
    <scope>NUCLEOTIDE SEQUENCE</scope>
    <source>
        <strain evidence="1">Rice</strain>
        <tissue evidence="1">Whole body</tissue>
    </source>
</reference>
<protein>
    <submittedName>
        <fullName evidence="1">SFRICE_025083</fullName>
    </submittedName>
</protein>
<dbReference type="EMBL" id="ODYU01004133">
    <property type="protein sequence ID" value="SOQ43685.1"/>
    <property type="molecule type" value="Genomic_DNA"/>
</dbReference>
<proteinExistence type="predicted"/>